<evidence type="ECO:0000313" key="1">
    <source>
        <dbReference type="EMBL" id="CAH2065778.1"/>
    </source>
</evidence>
<reference evidence="1" key="1">
    <citation type="submission" date="2022-03" db="EMBL/GenBank/DDBJ databases">
        <authorList>
            <person name="Martin H S."/>
        </authorList>
    </citation>
    <scope>NUCLEOTIDE SEQUENCE</scope>
</reference>
<sequence length="113" mass="12451">MSNYTLKRVCASYDKSHASTAPIVEHSGHSVAPDVIRWEIPREWRRGGGLQPALEHRPFVVALDGQLDVGRARVIGPGPVPSWARVFTRDASRIHSVAARGVARPSERLSSEF</sequence>
<feature type="non-terminal residue" evidence="1">
    <location>
        <position position="113"/>
    </location>
</feature>
<evidence type="ECO:0000313" key="2">
    <source>
        <dbReference type="Proteomes" id="UP000837857"/>
    </source>
</evidence>
<dbReference type="Proteomes" id="UP000837857">
    <property type="component" value="Chromosome 4"/>
</dbReference>
<protein>
    <submittedName>
        <fullName evidence="1">Uncharacterized protein</fullName>
    </submittedName>
</protein>
<proteinExistence type="predicted"/>
<keyword evidence="2" id="KW-1185">Reference proteome</keyword>
<dbReference type="EMBL" id="OW152816">
    <property type="protein sequence ID" value="CAH2065778.1"/>
    <property type="molecule type" value="Genomic_DNA"/>
</dbReference>
<name>A0ABN8IRZ3_9NEOP</name>
<accession>A0ABN8IRZ3</accession>
<gene>
    <name evidence="1" type="ORF">IPOD504_LOCUS13129</name>
</gene>
<organism evidence="1 2">
    <name type="scientific">Iphiclides podalirius</name>
    <name type="common">scarce swallowtail</name>
    <dbReference type="NCBI Taxonomy" id="110791"/>
    <lineage>
        <taxon>Eukaryota</taxon>
        <taxon>Metazoa</taxon>
        <taxon>Ecdysozoa</taxon>
        <taxon>Arthropoda</taxon>
        <taxon>Hexapoda</taxon>
        <taxon>Insecta</taxon>
        <taxon>Pterygota</taxon>
        <taxon>Neoptera</taxon>
        <taxon>Endopterygota</taxon>
        <taxon>Lepidoptera</taxon>
        <taxon>Glossata</taxon>
        <taxon>Ditrysia</taxon>
        <taxon>Papilionoidea</taxon>
        <taxon>Papilionidae</taxon>
        <taxon>Papilioninae</taxon>
        <taxon>Iphiclides</taxon>
    </lineage>
</organism>